<proteinExistence type="predicted"/>
<name>A0A947D158_9HYPH</name>
<dbReference type="Gene3D" id="2.10.260.10">
    <property type="match status" value="1"/>
</dbReference>
<evidence type="ECO:0000313" key="3">
    <source>
        <dbReference type="EMBL" id="MBT9289033.1"/>
    </source>
</evidence>
<dbReference type="InterPro" id="IPR007159">
    <property type="entry name" value="SpoVT-AbrB_dom"/>
</dbReference>
<dbReference type="Proteomes" id="UP000766595">
    <property type="component" value="Unassembled WGS sequence"/>
</dbReference>
<dbReference type="PROSITE" id="PS51740">
    <property type="entry name" value="SPOVT_ABRB"/>
    <property type="match status" value="1"/>
</dbReference>
<reference evidence="3 4" key="1">
    <citation type="submission" date="2021-06" db="EMBL/GenBank/DDBJ databases">
        <authorList>
            <person name="Grouzdev D.S."/>
            <person name="Koziaeva V."/>
        </authorList>
    </citation>
    <scope>NUCLEOTIDE SEQUENCE [LARGE SCALE GENOMIC DNA]</scope>
    <source>
        <strain evidence="3 4">22</strain>
    </source>
</reference>
<sequence>MSTHRHSSGFAEDQASFEAAAANAIPAAPMRLRVGPGGRVVVPAEVRKQLGIETGDLLLARIVDGDFVLTTVANATRRIQAIAAKYKRPGVGEVDEFLAQRRAMWGEE</sequence>
<keyword evidence="4" id="KW-1185">Reference proteome</keyword>
<gene>
    <name evidence="3" type="ORF">KL771_06205</name>
</gene>
<feature type="domain" description="SpoVT-AbrB" evidence="2">
    <location>
        <begin position="29"/>
        <end position="74"/>
    </location>
</feature>
<dbReference type="Pfam" id="PF04014">
    <property type="entry name" value="MazE_antitoxin"/>
    <property type="match status" value="1"/>
</dbReference>
<dbReference type="EMBL" id="JAHHZF010000003">
    <property type="protein sequence ID" value="MBT9289033.1"/>
    <property type="molecule type" value="Genomic_DNA"/>
</dbReference>
<dbReference type="RefSeq" id="WP_261967686.1">
    <property type="nucleotide sequence ID" value="NZ_JAHHZF010000003.1"/>
</dbReference>
<comment type="caution">
    <text evidence="3">The sequence shown here is derived from an EMBL/GenBank/DDBJ whole genome shotgun (WGS) entry which is preliminary data.</text>
</comment>
<organism evidence="3 4">
    <name type="scientific">Prosthecodimorpha staleyi</name>
    <dbReference type="NCBI Taxonomy" id="2840188"/>
    <lineage>
        <taxon>Bacteria</taxon>
        <taxon>Pseudomonadati</taxon>
        <taxon>Pseudomonadota</taxon>
        <taxon>Alphaproteobacteria</taxon>
        <taxon>Hyphomicrobiales</taxon>
        <taxon>Ancalomicrobiaceae</taxon>
        <taxon>Prosthecodimorpha</taxon>
    </lineage>
</organism>
<dbReference type="GO" id="GO:0003677">
    <property type="term" value="F:DNA binding"/>
    <property type="evidence" value="ECO:0007669"/>
    <property type="project" value="UniProtKB-UniRule"/>
</dbReference>
<evidence type="ECO:0000313" key="4">
    <source>
        <dbReference type="Proteomes" id="UP000766595"/>
    </source>
</evidence>
<dbReference type="InterPro" id="IPR037914">
    <property type="entry name" value="SpoVT-AbrB_sf"/>
</dbReference>
<dbReference type="SMART" id="SM00966">
    <property type="entry name" value="SpoVT_AbrB"/>
    <property type="match status" value="1"/>
</dbReference>
<keyword evidence="1 3" id="KW-0238">DNA-binding</keyword>
<evidence type="ECO:0000259" key="2">
    <source>
        <dbReference type="PROSITE" id="PS51740"/>
    </source>
</evidence>
<dbReference type="NCBIfam" id="TIGR01439">
    <property type="entry name" value="lp_hng_hel_AbrB"/>
    <property type="match status" value="1"/>
</dbReference>
<dbReference type="AlphaFoldDB" id="A0A947D158"/>
<evidence type="ECO:0000256" key="1">
    <source>
        <dbReference type="PROSITE-ProRule" id="PRU01076"/>
    </source>
</evidence>
<dbReference type="SUPFAM" id="SSF89447">
    <property type="entry name" value="AbrB/MazE/MraZ-like"/>
    <property type="match status" value="1"/>
</dbReference>
<protein>
    <submittedName>
        <fullName evidence="3">AbrB/MazE/SpoVT family DNA-binding domain-containing protein</fullName>
    </submittedName>
</protein>
<accession>A0A947D158</accession>